<feature type="transmembrane region" description="Helical" evidence="2">
    <location>
        <begin position="20"/>
        <end position="38"/>
    </location>
</feature>
<dbReference type="SUPFAM" id="SSF55073">
    <property type="entry name" value="Nucleotide cyclase"/>
    <property type="match status" value="1"/>
</dbReference>
<dbReference type="FunFam" id="3.30.70.270:FF:000001">
    <property type="entry name" value="Diguanylate cyclase domain protein"/>
    <property type="match status" value="1"/>
</dbReference>
<dbReference type="InterPro" id="IPR033417">
    <property type="entry name" value="CHASE8"/>
</dbReference>
<dbReference type="GO" id="GO:0007165">
    <property type="term" value="P:signal transduction"/>
    <property type="evidence" value="ECO:0007669"/>
    <property type="project" value="InterPro"/>
</dbReference>
<evidence type="ECO:0000259" key="6">
    <source>
        <dbReference type="PROSITE" id="PS50887"/>
    </source>
</evidence>
<dbReference type="CDD" id="cd01949">
    <property type="entry name" value="GGDEF"/>
    <property type="match status" value="1"/>
</dbReference>
<dbReference type="STRING" id="680026.AB733_12230"/>
<dbReference type="InterPro" id="IPR001610">
    <property type="entry name" value="PAC"/>
</dbReference>
<dbReference type="SMART" id="SM00091">
    <property type="entry name" value="PAS"/>
    <property type="match status" value="2"/>
</dbReference>
<evidence type="ECO:0000313" key="7">
    <source>
        <dbReference type="EMBL" id="PSW24397.1"/>
    </source>
</evidence>
<dbReference type="GO" id="GO:0003824">
    <property type="term" value="F:catalytic activity"/>
    <property type="evidence" value="ECO:0007669"/>
    <property type="project" value="UniProtKB-ARBA"/>
</dbReference>
<organism evidence="7 8">
    <name type="scientific">Photobacterium swingsii</name>
    <dbReference type="NCBI Taxonomy" id="680026"/>
    <lineage>
        <taxon>Bacteria</taxon>
        <taxon>Pseudomonadati</taxon>
        <taxon>Pseudomonadota</taxon>
        <taxon>Gammaproteobacteria</taxon>
        <taxon>Vibrionales</taxon>
        <taxon>Vibrionaceae</taxon>
        <taxon>Photobacterium</taxon>
    </lineage>
</organism>
<accession>A0A0J8VBG2</accession>
<dbReference type="PROSITE" id="PS50887">
    <property type="entry name" value="GGDEF"/>
    <property type="match status" value="1"/>
</dbReference>
<evidence type="ECO:0000256" key="1">
    <source>
        <dbReference type="ARBA" id="ARBA00001946"/>
    </source>
</evidence>
<dbReference type="NCBIfam" id="TIGR00254">
    <property type="entry name" value="GGDEF"/>
    <property type="match status" value="1"/>
</dbReference>
<dbReference type="GO" id="GO:0016020">
    <property type="term" value="C:membrane"/>
    <property type="evidence" value="ECO:0007669"/>
    <property type="project" value="InterPro"/>
</dbReference>
<dbReference type="OrthoDB" id="9812260at2"/>
<dbReference type="SUPFAM" id="SSF158472">
    <property type="entry name" value="HAMP domain-like"/>
    <property type="match status" value="1"/>
</dbReference>
<keyword evidence="8" id="KW-1185">Reference proteome</keyword>
<feature type="domain" description="PAC" evidence="4">
    <location>
        <begin position="444"/>
        <end position="496"/>
    </location>
</feature>
<keyword evidence="2" id="KW-1133">Transmembrane helix</keyword>
<sequence length="677" mass="76257">MISFFKNLSIRRKMTIPVSAILIFIFCAFSIFSVFSVFKTEKDNLLARSFILGKGVVINLKAALLFDDPLSGEEILSAFQADNMVYHVDVIKTDGTVFASYRRSVEDNQNIDVEDSFSVLSKTNFDHYFGSEFLYISIPVFVADINVAIMNIGISLEELHQAKQAVLRFCFILLFPMFLLRYFLLRQLQVWVVRPVESLSCAMQSLTKIRKIKQRPVVHADDEIGSLVKCFNDMLDNLDERDEQISASIEQVASEKAFADDVISTVQHALLVLDRHGRIVLANSACGNIFKCVSGDIRGLTLHEIMNSGFWDIHNDALNQVLSLKGKTFEKIVKVNDVAEQPHYYSVKARPLVERHQVLIAIEEVTQKYLAEKQQRLAARIFEQSREGIIVIDYEGRVQMINPSLSSIMGYSIDELMGEKINDFLEIEYFEEIRHTIESGGGRWRGEILEKHKDGTMIPLEVRANVINSNSGETAQIVMSITDLSHKKEIEQLEYLAHHDALTGLANRKRLFDVLEEKTQDYRANNTLFAVLYIDLDGFKPVNDTYGHHVGDEVLKVVANRMEESVRENDFVARLAGDEFVILVDAIHSSQEGLLAAERVSTAISEPMKVAGYTLNIGASIGFSVINGTDDASIEQVLQNADAAMYRAKEDDQNGIICSEQCGCQSGRRHVLETVDV</sequence>
<dbReference type="AlphaFoldDB" id="A0A0J8VBG2"/>
<dbReference type="CDD" id="cd06225">
    <property type="entry name" value="HAMP"/>
    <property type="match status" value="1"/>
</dbReference>
<dbReference type="InterPro" id="IPR052155">
    <property type="entry name" value="Biofilm_reg_signaling"/>
</dbReference>
<dbReference type="Proteomes" id="UP000240481">
    <property type="component" value="Unassembled WGS sequence"/>
</dbReference>
<dbReference type="InterPro" id="IPR043128">
    <property type="entry name" value="Rev_trsase/Diguanyl_cyclase"/>
</dbReference>
<dbReference type="EMBL" id="PYLZ01000005">
    <property type="protein sequence ID" value="PSW24397.1"/>
    <property type="molecule type" value="Genomic_DNA"/>
</dbReference>
<dbReference type="Pfam" id="PF00990">
    <property type="entry name" value="GGDEF"/>
    <property type="match status" value="1"/>
</dbReference>
<dbReference type="InterPro" id="IPR000160">
    <property type="entry name" value="GGDEF_dom"/>
</dbReference>
<dbReference type="NCBIfam" id="TIGR00229">
    <property type="entry name" value="sensory_box"/>
    <property type="match status" value="1"/>
</dbReference>
<keyword evidence="2" id="KW-0472">Membrane</keyword>
<dbReference type="SMART" id="SM00267">
    <property type="entry name" value="GGDEF"/>
    <property type="match status" value="1"/>
</dbReference>
<dbReference type="PANTHER" id="PTHR44757">
    <property type="entry name" value="DIGUANYLATE CYCLASE DGCP"/>
    <property type="match status" value="1"/>
</dbReference>
<dbReference type="Gene3D" id="6.10.340.10">
    <property type="match status" value="1"/>
</dbReference>
<dbReference type="PROSITE" id="PS50113">
    <property type="entry name" value="PAC"/>
    <property type="match status" value="1"/>
</dbReference>
<dbReference type="PROSITE" id="PS50112">
    <property type="entry name" value="PAS"/>
    <property type="match status" value="1"/>
</dbReference>
<protein>
    <submittedName>
        <fullName evidence="7">Sensor domain-containing diguanylate cyclase</fullName>
    </submittedName>
</protein>
<dbReference type="InterPro" id="IPR035965">
    <property type="entry name" value="PAS-like_dom_sf"/>
</dbReference>
<evidence type="ECO:0000313" key="8">
    <source>
        <dbReference type="Proteomes" id="UP000240481"/>
    </source>
</evidence>
<evidence type="ECO:0000259" key="5">
    <source>
        <dbReference type="PROSITE" id="PS50885"/>
    </source>
</evidence>
<feature type="transmembrane region" description="Helical" evidence="2">
    <location>
        <begin position="166"/>
        <end position="184"/>
    </location>
</feature>
<dbReference type="SUPFAM" id="SSF55785">
    <property type="entry name" value="PYP-like sensor domain (PAS domain)"/>
    <property type="match status" value="2"/>
</dbReference>
<proteinExistence type="predicted"/>
<dbReference type="SMART" id="SM00304">
    <property type="entry name" value="HAMP"/>
    <property type="match status" value="1"/>
</dbReference>
<dbReference type="PANTHER" id="PTHR44757:SF2">
    <property type="entry name" value="BIOFILM ARCHITECTURE MAINTENANCE PROTEIN MBAA"/>
    <property type="match status" value="1"/>
</dbReference>
<feature type="domain" description="GGDEF" evidence="6">
    <location>
        <begin position="527"/>
        <end position="661"/>
    </location>
</feature>
<keyword evidence="2" id="KW-0812">Transmembrane</keyword>
<dbReference type="InterPro" id="IPR003660">
    <property type="entry name" value="HAMP_dom"/>
</dbReference>
<name>A0A0J8VBG2_9GAMM</name>
<dbReference type="InterPro" id="IPR029787">
    <property type="entry name" value="Nucleotide_cyclase"/>
</dbReference>
<feature type="domain" description="PAS" evidence="3">
    <location>
        <begin position="374"/>
        <end position="438"/>
    </location>
</feature>
<dbReference type="Gene3D" id="3.30.450.20">
    <property type="entry name" value="PAS domain"/>
    <property type="match status" value="2"/>
</dbReference>
<dbReference type="Pfam" id="PF08448">
    <property type="entry name" value="PAS_4"/>
    <property type="match status" value="1"/>
</dbReference>
<dbReference type="InterPro" id="IPR013656">
    <property type="entry name" value="PAS_4"/>
</dbReference>
<dbReference type="Pfam" id="PF13426">
    <property type="entry name" value="PAS_9"/>
    <property type="match status" value="1"/>
</dbReference>
<reference evidence="7 8" key="1">
    <citation type="submission" date="2018-01" db="EMBL/GenBank/DDBJ databases">
        <title>Whole genome sequencing of Histamine producing bacteria.</title>
        <authorList>
            <person name="Butler K."/>
        </authorList>
    </citation>
    <scope>NUCLEOTIDE SEQUENCE [LARGE SCALE GENOMIC DNA]</scope>
    <source>
        <strain evidence="7 8">DSM 24669</strain>
    </source>
</reference>
<dbReference type="InterPro" id="IPR000014">
    <property type="entry name" value="PAS"/>
</dbReference>
<dbReference type="Pfam" id="PF17152">
    <property type="entry name" value="CHASE8"/>
    <property type="match status" value="1"/>
</dbReference>
<dbReference type="SMART" id="SM00086">
    <property type="entry name" value="PAC"/>
    <property type="match status" value="1"/>
</dbReference>
<evidence type="ECO:0000259" key="3">
    <source>
        <dbReference type="PROSITE" id="PS50112"/>
    </source>
</evidence>
<evidence type="ECO:0000259" key="4">
    <source>
        <dbReference type="PROSITE" id="PS50113"/>
    </source>
</evidence>
<dbReference type="PROSITE" id="PS50885">
    <property type="entry name" value="HAMP"/>
    <property type="match status" value="1"/>
</dbReference>
<comment type="cofactor">
    <cofactor evidence="1">
        <name>Mg(2+)</name>
        <dbReference type="ChEBI" id="CHEBI:18420"/>
    </cofactor>
</comment>
<dbReference type="CDD" id="cd00130">
    <property type="entry name" value="PAS"/>
    <property type="match status" value="1"/>
</dbReference>
<feature type="domain" description="HAMP" evidence="5">
    <location>
        <begin position="190"/>
        <end position="243"/>
    </location>
</feature>
<gene>
    <name evidence="7" type="ORF">C9I94_10155</name>
</gene>
<comment type="caution">
    <text evidence="7">The sequence shown here is derived from an EMBL/GenBank/DDBJ whole genome shotgun (WGS) entry which is preliminary data.</text>
</comment>
<feature type="transmembrane region" description="Helical" evidence="2">
    <location>
        <begin position="133"/>
        <end position="154"/>
    </location>
</feature>
<dbReference type="RefSeq" id="WP_048899022.1">
    <property type="nucleotide sequence ID" value="NZ_AP024853.1"/>
</dbReference>
<evidence type="ECO:0000256" key="2">
    <source>
        <dbReference type="SAM" id="Phobius"/>
    </source>
</evidence>
<dbReference type="InterPro" id="IPR000700">
    <property type="entry name" value="PAS-assoc_C"/>
</dbReference>
<dbReference type="Gene3D" id="3.30.70.270">
    <property type="match status" value="1"/>
</dbReference>